<reference evidence="3" key="1">
    <citation type="submission" date="2021-02" db="EMBL/GenBank/DDBJ databases">
        <authorList>
            <person name="Nowell W R."/>
        </authorList>
    </citation>
    <scope>NUCLEOTIDE SEQUENCE</scope>
</reference>
<sequence length="50" mass="5815">LTSDVSENDVKDVFLPYGNIERVRKVRDYAFVHFDKREDALNAMRALDGK</sequence>
<protein>
    <recommendedName>
        <fullName evidence="2">RRM domain-containing protein</fullName>
    </recommendedName>
</protein>
<dbReference type="EMBL" id="CAJOBP010080447">
    <property type="protein sequence ID" value="CAF4913020.1"/>
    <property type="molecule type" value="Genomic_DNA"/>
</dbReference>
<dbReference type="PANTHER" id="PTHR48038:SF1">
    <property type="entry name" value="RIBONUCLEOPROTEIN RB97D"/>
    <property type="match status" value="1"/>
</dbReference>
<dbReference type="Gene3D" id="3.30.70.330">
    <property type="match status" value="1"/>
</dbReference>
<proteinExistence type="predicted"/>
<comment type="caution">
    <text evidence="3">The sequence shown here is derived from an EMBL/GenBank/DDBJ whole genome shotgun (WGS) entry which is preliminary data.</text>
</comment>
<dbReference type="InterPro" id="IPR000504">
    <property type="entry name" value="RRM_dom"/>
</dbReference>
<keyword evidence="5" id="KW-1185">Reference proteome</keyword>
<dbReference type="InterPro" id="IPR035979">
    <property type="entry name" value="RBD_domain_sf"/>
</dbReference>
<evidence type="ECO:0000313" key="5">
    <source>
        <dbReference type="Proteomes" id="UP000663873"/>
    </source>
</evidence>
<dbReference type="SUPFAM" id="SSF54928">
    <property type="entry name" value="RNA-binding domain, RBD"/>
    <property type="match status" value="1"/>
</dbReference>
<dbReference type="AlphaFoldDB" id="A0A821VQY4"/>
<feature type="non-terminal residue" evidence="3">
    <location>
        <position position="1"/>
    </location>
</feature>
<dbReference type="EMBL" id="CAJOBP010098147">
    <property type="protein sequence ID" value="CAF4968250.1"/>
    <property type="molecule type" value="Genomic_DNA"/>
</dbReference>
<feature type="non-terminal residue" evidence="3">
    <location>
        <position position="50"/>
    </location>
</feature>
<evidence type="ECO:0000259" key="2">
    <source>
        <dbReference type="PROSITE" id="PS50102"/>
    </source>
</evidence>
<dbReference type="PANTHER" id="PTHR48038">
    <property type="entry name" value="RIBONUCLEOPROTEIN RB97D"/>
    <property type="match status" value="1"/>
</dbReference>
<feature type="domain" description="RRM" evidence="2">
    <location>
        <begin position="1"/>
        <end position="50"/>
    </location>
</feature>
<name>A0A821VQY4_9BILA</name>
<organism evidence="3 5">
    <name type="scientific">Rotaria socialis</name>
    <dbReference type="NCBI Taxonomy" id="392032"/>
    <lineage>
        <taxon>Eukaryota</taxon>
        <taxon>Metazoa</taxon>
        <taxon>Spiralia</taxon>
        <taxon>Gnathifera</taxon>
        <taxon>Rotifera</taxon>
        <taxon>Eurotatoria</taxon>
        <taxon>Bdelloidea</taxon>
        <taxon>Philodinida</taxon>
        <taxon>Philodinidae</taxon>
        <taxon>Rotaria</taxon>
    </lineage>
</organism>
<keyword evidence="1" id="KW-0694">RNA-binding</keyword>
<dbReference type="Pfam" id="PF00076">
    <property type="entry name" value="RRM_1"/>
    <property type="match status" value="1"/>
</dbReference>
<evidence type="ECO:0000256" key="1">
    <source>
        <dbReference type="PROSITE-ProRule" id="PRU00176"/>
    </source>
</evidence>
<evidence type="ECO:0000313" key="3">
    <source>
        <dbReference type="EMBL" id="CAF4913020.1"/>
    </source>
</evidence>
<gene>
    <name evidence="3" type="ORF">UJA718_LOCUS46053</name>
    <name evidence="4" type="ORF">UJA718_LOCUS48604</name>
</gene>
<accession>A0A821VQY4</accession>
<dbReference type="Proteomes" id="UP000663873">
    <property type="component" value="Unassembled WGS sequence"/>
</dbReference>
<dbReference type="GO" id="GO:0003723">
    <property type="term" value="F:RNA binding"/>
    <property type="evidence" value="ECO:0007669"/>
    <property type="project" value="UniProtKB-UniRule"/>
</dbReference>
<dbReference type="PROSITE" id="PS50102">
    <property type="entry name" value="RRM"/>
    <property type="match status" value="1"/>
</dbReference>
<evidence type="ECO:0000313" key="4">
    <source>
        <dbReference type="EMBL" id="CAF4968250.1"/>
    </source>
</evidence>
<dbReference type="InterPro" id="IPR012677">
    <property type="entry name" value="Nucleotide-bd_a/b_plait_sf"/>
</dbReference>